<proteinExistence type="predicted"/>
<dbReference type="SUPFAM" id="SSF51569">
    <property type="entry name" value="Aldolase"/>
    <property type="match status" value="1"/>
</dbReference>
<dbReference type="OrthoDB" id="9805272at2"/>
<dbReference type="Gene3D" id="3.20.20.70">
    <property type="entry name" value="Aldolase class I"/>
    <property type="match status" value="1"/>
</dbReference>
<keyword evidence="2" id="KW-1185">Reference proteome</keyword>
<dbReference type="EMBL" id="QUSW01000009">
    <property type="protein sequence ID" value="RQP21774.1"/>
    <property type="molecule type" value="Genomic_DNA"/>
</dbReference>
<evidence type="ECO:0000313" key="2">
    <source>
        <dbReference type="Proteomes" id="UP000267464"/>
    </source>
</evidence>
<dbReference type="AlphaFoldDB" id="A0A3N7HIB1"/>
<evidence type="ECO:0000313" key="1">
    <source>
        <dbReference type="EMBL" id="RQP21774.1"/>
    </source>
</evidence>
<sequence length="391" mass="43367">MNILLPDAQGCLRIHALKHSSVEFARQPSRFNRVVYAAAHVVVNPLASRDPWDSRPVVDWDATLAFRDHLWSLGLGVAEAMDTAQRGMGVPWDTAKELIERSVRHARFTDGARIVCGAGTDQLPAGPASLEAIERAYREQFDVVQGAGSRVIMMASRALAASAQTAADYLRVYGRLLQDADEPVILHWLGEMFDSTLTGYWGSRDLGEALDTVCELIERHRSKVDGIKVSLLDPAWEIALRERLPDGVRMYTGDDFNYAELIQGDDRGHSHALLGIFDPIAPVAAQALRSLAQGRVKEYREAMDPTVDLSRELFRSPTRHYKAGVVFLAWLNGHQNHFSMAGGLQSARDVLHYARVFELADRCGALIDPELAVRRMKAFLQVNAGIEQVST</sequence>
<dbReference type="Proteomes" id="UP000267464">
    <property type="component" value="Unassembled WGS sequence"/>
</dbReference>
<organism evidence="1 2">
    <name type="scientific">Piscinibacter terrae</name>
    <dbReference type="NCBI Taxonomy" id="2496871"/>
    <lineage>
        <taxon>Bacteria</taxon>
        <taxon>Pseudomonadati</taxon>
        <taxon>Pseudomonadota</taxon>
        <taxon>Betaproteobacteria</taxon>
        <taxon>Burkholderiales</taxon>
        <taxon>Sphaerotilaceae</taxon>
        <taxon>Piscinibacter</taxon>
    </lineage>
</organism>
<accession>A0A3N7HIB1</accession>
<protein>
    <submittedName>
        <fullName evidence="1">Dihydrodipicolinate synthase family protein</fullName>
    </submittedName>
</protein>
<dbReference type="InterPro" id="IPR013785">
    <property type="entry name" value="Aldolase_TIM"/>
</dbReference>
<reference evidence="1 2" key="2">
    <citation type="submission" date="2018-12" db="EMBL/GenBank/DDBJ databases">
        <title>Rhizobacter gummiphilus sp. nov., a rubber-degrading bacterium isolated from the soil of a botanical garden in Japan.</title>
        <authorList>
            <person name="Shunsuke S.S."/>
        </authorList>
    </citation>
    <scope>NUCLEOTIDE SEQUENCE [LARGE SCALE GENOMIC DNA]</scope>
    <source>
        <strain evidence="1 2">S-16</strain>
    </source>
</reference>
<dbReference type="Pfam" id="PF06187">
    <property type="entry name" value="DUF993"/>
    <property type="match status" value="1"/>
</dbReference>
<name>A0A3N7HIB1_9BURK</name>
<comment type="caution">
    <text evidence="1">The sequence shown here is derived from an EMBL/GenBank/DDBJ whole genome shotgun (WGS) entry which is preliminary data.</text>
</comment>
<dbReference type="InterPro" id="IPR009334">
    <property type="entry name" value="DUF993"/>
</dbReference>
<dbReference type="RefSeq" id="WP_124543187.1">
    <property type="nucleotide sequence ID" value="NZ_QUSW01000009.1"/>
</dbReference>
<gene>
    <name evidence="1" type="ORF">DZC73_25355</name>
</gene>
<reference evidence="1 2" key="1">
    <citation type="submission" date="2018-08" db="EMBL/GenBank/DDBJ databases">
        <authorList>
            <person name="Khan S.A."/>
            <person name="Jeon C.O."/>
            <person name="Chun B.H."/>
            <person name="Jeong S.E."/>
        </authorList>
    </citation>
    <scope>NUCLEOTIDE SEQUENCE [LARGE SCALE GENOMIC DNA]</scope>
    <source>
        <strain evidence="1 2">S-16</strain>
    </source>
</reference>